<dbReference type="Proteomes" id="UP000793456">
    <property type="component" value="Chromosome XX"/>
</dbReference>
<accession>A0ACD3QDI7</accession>
<evidence type="ECO:0000313" key="2">
    <source>
        <dbReference type="Proteomes" id="UP000793456"/>
    </source>
</evidence>
<dbReference type="EMBL" id="CM011693">
    <property type="protein sequence ID" value="TMS05187.1"/>
    <property type="molecule type" value="Genomic_DNA"/>
</dbReference>
<protein>
    <submittedName>
        <fullName evidence="1">Uncharacterized protein</fullName>
    </submittedName>
</protein>
<comment type="caution">
    <text evidence="1">The sequence shown here is derived from an EMBL/GenBank/DDBJ whole genome shotgun (WGS) entry which is preliminary data.</text>
</comment>
<gene>
    <name evidence="1" type="ORF">E3U43_004437</name>
</gene>
<reference evidence="1" key="1">
    <citation type="submission" date="2018-11" db="EMBL/GenBank/DDBJ databases">
        <title>The sequence and de novo assembly of Larimichthys crocea genome using PacBio and Hi-C technologies.</title>
        <authorList>
            <person name="Xu P."/>
            <person name="Chen B."/>
            <person name="Zhou Z."/>
            <person name="Ke Q."/>
            <person name="Wu Y."/>
            <person name="Bai H."/>
            <person name="Pu F."/>
        </authorList>
    </citation>
    <scope>NUCLEOTIDE SEQUENCE</scope>
    <source>
        <tissue evidence="1">Muscle</tissue>
    </source>
</reference>
<evidence type="ECO:0000313" key="1">
    <source>
        <dbReference type="EMBL" id="TMS05187.1"/>
    </source>
</evidence>
<sequence length="109" mass="11594">MRRMRTRAGGGVMLIALSLLPCALHPSANRQTRIEDIREGLDEDKRHRSAADGVFDIVTVEGEGCSAAGWEEMSEGDTERITDGSRILMQSQRRAQGAAAAAAAAAVGL</sequence>
<proteinExistence type="predicted"/>
<organism evidence="1 2">
    <name type="scientific">Larimichthys crocea</name>
    <name type="common">Large yellow croaker</name>
    <name type="synonym">Pseudosciaena crocea</name>
    <dbReference type="NCBI Taxonomy" id="215358"/>
    <lineage>
        <taxon>Eukaryota</taxon>
        <taxon>Metazoa</taxon>
        <taxon>Chordata</taxon>
        <taxon>Craniata</taxon>
        <taxon>Vertebrata</taxon>
        <taxon>Euteleostomi</taxon>
        <taxon>Actinopterygii</taxon>
        <taxon>Neopterygii</taxon>
        <taxon>Teleostei</taxon>
        <taxon>Neoteleostei</taxon>
        <taxon>Acanthomorphata</taxon>
        <taxon>Eupercaria</taxon>
        <taxon>Sciaenidae</taxon>
        <taxon>Larimichthys</taxon>
    </lineage>
</organism>
<name>A0ACD3QDI7_LARCR</name>
<keyword evidence="2" id="KW-1185">Reference proteome</keyword>